<reference evidence="1" key="1">
    <citation type="journal article" date="2022" name="Int. J. Syst. Evol. Microbiol.">
        <title>Prevotella lacticifex sp. nov., isolated from the rumen of cows.</title>
        <authorList>
            <person name="Shinkai T."/>
            <person name="Ikeyama N."/>
            <person name="Kumagai M."/>
            <person name="Ohmori H."/>
            <person name="Sakamoto M."/>
            <person name="Ohkuma M."/>
            <person name="Mitsumori M."/>
        </authorList>
    </citation>
    <scope>NUCLEOTIDE SEQUENCE</scope>
    <source>
        <strain evidence="1">R5076</strain>
    </source>
</reference>
<dbReference type="RefSeq" id="WP_223925392.1">
    <property type="nucleotide sequence ID" value="NZ_BPTU01000002.1"/>
</dbReference>
<dbReference type="Proteomes" id="UP000825483">
    <property type="component" value="Unassembled WGS sequence"/>
</dbReference>
<accession>A0A9R1CBF9</accession>
<organism evidence="1 2">
    <name type="scientific">Prevotella lacticifex</name>
    <dbReference type="NCBI Taxonomy" id="2854755"/>
    <lineage>
        <taxon>Bacteria</taxon>
        <taxon>Pseudomonadati</taxon>
        <taxon>Bacteroidota</taxon>
        <taxon>Bacteroidia</taxon>
        <taxon>Bacteroidales</taxon>
        <taxon>Prevotellaceae</taxon>
        <taxon>Prevotella</taxon>
    </lineage>
</organism>
<dbReference type="EMBL" id="BPUB01000002">
    <property type="protein sequence ID" value="GJG59500.1"/>
    <property type="molecule type" value="Genomic_DNA"/>
</dbReference>
<protein>
    <recommendedName>
        <fullName evidence="3">Flavodoxin</fullName>
    </recommendedName>
</protein>
<name>A0A9R1CBF9_9BACT</name>
<evidence type="ECO:0000313" key="2">
    <source>
        <dbReference type="Proteomes" id="UP000825483"/>
    </source>
</evidence>
<comment type="caution">
    <text evidence="1">The sequence shown here is derived from an EMBL/GenBank/DDBJ whole genome shotgun (WGS) entry which is preliminary data.</text>
</comment>
<evidence type="ECO:0008006" key="3">
    <source>
        <dbReference type="Google" id="ProtNLM"/>
    </source>
</evidence>
<dbReference type="AlphaFoldDB" id="A0A9R1CBF9"/>
<keyword evidence="2" id="KW-1185">Reference proteome</keyword>
<proteinExistence type="predicted"/>
<evidence type="ECO:0000313" key="1">
    <source>
        <dbReference type="EMBL" id="GJG59500.1"/>
    </source>
</evidence>
<gene>
    <name evidence="1" type="ORF">PRLR5076_23510</name>
</gene>
<sequence length="137" mass="15424">MSIAIRYFSKTGHMKRMADVVSAVTGVEAKDITYPISEPVDTLFLGSAVYYAGIDERMKEFIRSLDGSKVKNVICFSSAALLPSSYPQVRRLLEGHGIRVDEREFHCRGSFSLLHRGHPNDEDLMNLKEFVEGLNLQ</sequence>
<dbReference type="GeneID" id="72466457"/>
<dbReference type="Gene3D" id="3.40.50.360">
    <property type="match status" value="1"/>
</dbReference>
<dbReference type="SUPFAM" id="SSF52218">
    <property type="entry name" value="Flavoproteins"/>
    <property type="match status" value="1"/>
</dbReference>
<dbReference type="InterPro" id="IPR029039">
    <property type="entry name" value="Flavoprotein-like_sf"/>
</dbReference>